<feature type="region of interest" description="Disordered" evidence="1">
    <location>
        <begin position="21"/>
        <end position="66"/>
    </location>
</feature>
<proteinExistence type="predicted"/>
<organism evidence="2 3">
    <name type="scientific">Saguinus oedipus</name>
    <name type="common">Cotton-top tamarin</name>
    <name type="synonym">Oedipomidas oedipus</name>
    <dbReference type="NCBI Taxonomy" id="9490"/>
    <lineage>
        <taxon>Eukaryota</taxon>
        <taxon>Metazoa</taxon>
        <taxon>Chordata</taxon>
        <taxon>Craniata</taxon>
        <taxon>Vertebrata</taxon>
        <taxon>Euteleostomi</taxon>
        <taxon>Mammalia</taxon>
        <taxon>Eutheria</taxon>
        <taxon>Euarchontoglires</taxon>
        <taxon>Primates</taxon>
        <taxon>Haplorrhini</taxon>
        <taxon>Platyrrhini</taxon>
        <taxon>Cebidae</taxon>
        <taxon>Callitrichinae</taxon>
        <taxon>Saguinus</taxon>
    </lineage>
</organism>
<dbReference type="EMBL" id="JASSZA010000001">
    <property type="protein sequence ID" value="KAK2120194.1"/>
    <property type="molecule type" value="Genomic_DNA"/>
</dbReference>
<evidence type="ECO:0000313" key="2">
    <source>
        <dbReference type="EMBL" id="KAK2120194.1"/>
    </source>
</evidence>
<feature type="region of interest" description="Disordered" evidence="1">
    <location>
        <begin position="80"/>
        <end position="101"/>
    </location>
</feature>
<dbReference type="Proteomes" id="UP001266305">
    <property type="component" value="Unassembled WGS sequence"/>
</dbReference>
<protein>
    <submittedName>
        <fullName evidence="2">Uncharacterized protein</fullName>
    </submittedName>
</protein>
<accession>A0ABQ9WEW3</accession>
<comment type="caution">
    <text evidence="2">The sequence shown here is derived from an EMBL/GenBank/DDBJ whole genome shotgun (WGS) entry which is preliminary data.</text>
</comment>
<evidence type="ECO:0000256" key="1">
    <source>
        <dbReference type="SAM" id="MobiDB-lite"/>
    </source>
</evidence>
<name>A0ABQ9WEW3_SAGOE</name>
<feature type="compositionally biased region" description="Low complexity" evidence="1">
    <location>
        <begin position="40"/>
        <end position="63"/>
    </location>
</feature>
<evidence type="ECO:0000313" key="3">
    <source>
        <dbReference type="Proteomes" id="UP001266305"/>
    </source>
</evidence>
<reference evidence="2 3" key="1">
    <citation type="submission" date="2023-05" db="EMBL/GenBank/DDBJ databases">
        <title>B98-5 Cell Line De Novo Hybrid Assembly: An Optical Mapping Approach.</title>
        <authorList>
            <person name="Kananen K."/>
            <person name="Auerbach J.A."/>
            <person name="Kautto E."/>
            <person name="Blachly J.S."/>
        </authorList>
    </citation>
    <scope>NUCLEOTIDE SEQUENCE [LARGE SCALE GENOMIC DNA]</scope>
    <source>
        <strain evidence="2">B95-8</strain>
        <tissue evidence="2">Cell line</tissue>
    </source>
</reference>
<sequence>MAHSHPVFVFTTIRESDLPFMGPSPGPHPAWSADQGSAWGPAPHIHPSAAAGPPGSRGPPGIRGTKGRWVSWAQLLGADADGLSSQPGRGKIKRHSSDPAGSLQCPCPLGLFKRASASGKPGSIQIF</sequence>
<keyword evidence="3" id="KW-1185">Reference proteome</keyword>
<gene>
    <name evidence="2" type="ORF">P7K49_001580</name>
</gene>